<dbReference type="PANTHER" id="PTHR24393:SF151">
    <property type="entry name" value="C2H2-TYPE DOMAIN-CONTAINING PROTEIN"/>
    <property type="match status" value="1"/>
</dbReference>
<evidence type="ECO:0000259" key="14">
    <source>
        <dbReference type="PROSITE" id="PS50157"/>
    </source>
</evidence>
<feature type="domain" description="C2H2-type" evidence="14">
    <location>
        <begin position="429"/>
        <end position="456"/>
    </location>
</feature>
<dbReference type="InterPro" id="IPR013087">
    <property type="entry name" value="Znf_C2H2_type"/>
</dbReference>
<dbReference type="OrthoDB" id="427030at2759"/>
<evidence type="ECO:0000256" key="5">
    <source>
        <dbReference type="ARBA" id="ARBA00022771"/>
    </source>
</evidence>
<dbReference type="InterPro" id="IPR036236">
    <property type="entry name" value="Znf_C2H2_sf"/>
</dbReference>
<keyword evidence="4" id="KW-0677">Repeat</keyword>
<dbReference type="InParanoid" id="A0A672FHM5"/>
<dbReference type="FunFam" id="3.30.160.60:FF:000030">
    <property type="entry name" value="Zinc finger protein 628"/>
    <property type="match status" value="1"/>
</dbReference>
<dbReference type="Pfam" id="PF00096">
    <property type="entry name" value="zf-C2H2"/>
    <property type="match status" value="8"/>
</dbReference>
<evidence type="ECO:0000313" key="15">
    <source>
        <dbReference type="Ensembl" id="ENSSFAP00005005958.1"/>
    </source>
</evidence>
<dbReference type="FunFam" id="3.30.160.60:FF:000478">
    <property type="entry name" value="Zinc finger protein 133"/>
    <property type="match status" value="1"/>
</dbReference>
<name>A0A672FHM5_SALFA</name>
<feature type="coiled-coil region" evidence="12">
    <location>
        <begin position="16"/>
        <end position="43"/>
    </location>
</feature>
<evidence type="ECO:0000256" key="12">
    <source>
        <dbReference type="SAM" id="Coils"/>
    </source>
</evidence>
<evidence type="ECO:0000256" key="3">
    <source>
        <dbReference type="ARBA" id="ARBA00022723"/>
    </source>
</evidence>
<feature type="domain" description="C2H2-type" evidence="14">
    <location>
        <begin position="401"/>
        <end position="428"/>
    </location>
</feature>
<feature type="domain" description="C2H2-type" evidence="14">
    <location>
        <begin position="457"/>
        <end position="482"/>
    </location>
</feature>
<keyword evidence="10" id="KW-0539">Nucleus</keyword>
<proteinExistence type="inferred from homology"/>
<keyword evidence="5 11" id="KW-0863">Zinc-finger</keyword>
<evidence type="ECO:0000256" key="1">
    <source>
        <dbReference type="ARBA" id="ARBA00004123"/>
    </source>
</evidence>
<feature type="domain" description="C2H2-type" evidence="14">
    <location>
        <begin position="373"/>
        <end position="400"/>
    </location>
</feature>
<comment type="subcellular location">
    <subcellularLocation>
        <location evidence="1">Nucleus</location>
    </subcellularLocation>
</comment>
<keyword evidence="6" id="KW-0862">Zinc</keyword>
<dbReference type="RefSeq" id="XP_029976460.1">
    <property type="nucleotide sequence ID" value="XM_030120600.1"/>
</dbReference>
<keyword evidence="9" id="KW-0804">Transcription</keyword>
<feature type="domain" description="C2H2-type" evidence="14">
    <location>
        <begin position="273"/>
        <end position="300"/>
    </location>
</feature>
<reference evidence="15" key="1">
    <citation type="submission" date="2019-06" db="EMBL/GenBank/DDBJ databases">
        <authorList>
            <consortium name="Wellcome Sanger Institute Data Sharing"/>
        </authorList>
    </citation>
    <scope>NUCLEOTIDE SEQUENCE [LARGE SCALE GENOMIC DNA]</scope>
</reference>
<feature type="domain" description="C2H2-type" evidence="14">
    <location>
        <begin position="189"/>
        <end position="216"/>
    </location>
</feature>
<evidence type="ECO:0000313" key="16">
    <source>
        <dbReference type="Proteomes" id="UP000472267"/>
    </source>
</evidence>
<keyword evidence="3" id="KW-0479">Metal-binding</keyword>
<feature type="domain" description="C2H2-type" evidence="14">
    <location>
        <begin position="217"/>
        <end position="244"/>
    </location>
</feature>
<keyword evidence="16" id="KW-1185">Reference proteome</keyword>
<evidence type="ECO:0000256" key="8">
    <source>
        <dbReference type="ARBA" id="ARBA00023125"/>
    </source>
</evidence>
<evidence type="ECO:0000256" key="4">
    <source>
        <dbReference type="ARBA" id="ARBA00022737"/>
    </source>
</evidence>
<dbReference type="RefSeq" id="XP_029976459.1">
    <property type="nucleotide sequence ID" value="XM_030120599.1"/>
</dbReference>
<reference evidence="15" key="2">
    <citation type="submission" date="2025-08" db="UniProtKB">
        <authorList>
            <consortium name="Ensembl"/>
        </authorList>
    </citation>
    <scope>IDENTIFICATION</scope>
</reference>
<keyword evidence="12" id="KW-0175">Coiled coil</keyword>
<dbReference type="SMART" id="SM00355">
    <property type="entry name" value="ZnF_C2H2"/>
    <property type="match status" value="9"/>
</dbReference>
<dbReference type="GO" id="GO:0001228">
    <property type="term" value="F:DNA-binding transcription activator activity, RNA polymerase II-specific"/>
    <property type="evidence" value="ECO:0007669"/>
    <property type="project" value="TreeGrafter"/>
</dbReference>
<feature type="compositionally biased region" description="Basic and acidic residues" evidence="13">
    <location>
        <begin position="46"/>
        <end position="57"/>
    </location>
</feature>
<sequence length="482" mass="53493">MPGLQALRTFISQRLTAALEDILDQLDSSLQDWEQEAERRQRDLLEGLRAADPRPRTTDVQQQQQSRSCTLEPMGALELRPIKQEQEEVWGGPDGGPAHQVEVTEFAFTPVPVKSEDEDKPEPFQLHLSTVSGEGPRGGPPGPPDVPPGPHSGPPGPGSGAESQAGVADWRSALDGEASGDSFNLCKSFRCTECGKRFGFQGQLRAHMRAHTGEKPFRCPVCRKCFSWSGRLQKHMRIHTGEKPFTCSVCGKTFSESGNLKVHLRIHTGEKPFTCSVCGKSYTQRGNLKQHMLRHRAGADAAFSCTVCHQRFPRVLQLHRHRCEPSTRTPEMGPEPQTLPVGDRQTGRCPAHEGDRSDLHLSCSGCDLCRKSFSCSECGKRFGFQGQLRAHMRAHTGEKPFRCPVCGKCFSWSGRRQKHMRIHTGEKPFTCSVCGKTFSESGNLKVHLRIHTGEKPFTCSVCGKSYRQKGSLTQHLEVHRGP</sequence>
<dbReference type="FunFam" id="3.30.160.60:FF:000110">
    <property type="entry name" value="Zinc finger protein-like"/>
    <property type="match status" value="1"/>
</dbReference>
<organism evidence="15 16">
    <name type="scientific">Salarias fasciatus</name>
    <name type="common">Jewelled blenny</name>
    <name type="synonym">Blennius fasciatus</name>
    <dbReference type="NCBI Taxonomy" id="181472"/>
    <lineage>
        <taxon>Eukaryota</taxon>
        <taxon>Metazoa</taxon>
        <taxon>Chordata</taxon>
        <taxon>Craniata</taxon>
        <taxon>Vertebrata</taxon>
        <taxon>Euteleostomi</taxon>
        <taxon>Actinopterygii</taxon>
        <taxon>Neopterygii</taxon>
        <taxon>Teleostei</taxon>
        <taxon>Neoteleostei</taxon>
        <taxon>Acanthomorphata</taxon>
        <taxon>Ovalentaria</taxon>
        <taxon>Blenniimorphae</taxon>
        <taxon>Blenniiformes</taxon>
        <taxon>Blennioidei</taxon>
        <taxon>Blenniidae</taxon>
        <taxon>Salariinae</taxon>
        <taxon>Salarias</taxon>
    </lineage>
</organism>
<dbReference type="GeneID" id="115409424"/>
<protein>
    <submittedName>
        <fullName evidence="15">Gastrula zinc finger protein XlCGF57.1-like</fullName>
    </submittedName>
</protein>
<dbReference type="SUPFAM" id="SSF57667">
    <property type="entry name" value="beta-beta-alpha zinc fingers"/>
    <property type="match status" value="5"/>
</dbReference>
<feature type="compositionally biased region" description="Polar residues" evidence="13">
    <location>
        <begin position="58"/>
        <end position="69"/>
    </location>
</feature>
<dbReference type="PROSITE" id="PS50157">
    <property type="entry name" value="ZINC_FINGER_C2H2_2"/>
    <property type="match status" value="8"/>
</dbReference>
<comment type="similarity">
    <text evidence="2">Belongs to the krueppel C2H2-type zinc-finger protein family.</text>
</comment>
<reference evidence="15" key="3">
    <citation type="submission" date="2025-09" db="UniProtKB">
        <authorList>
            <consortium name="Ensembl"/>
        </authorList>
    </citation>
    <scope>IDENTIFICATION</scope>
</reference>
<dbReference type="PROSITE" id="PS00028">
    <property type="entry name" value="ZINC_FINGER_C2H2_1"/>
    <property type="match status" value="8"/>
</dbReference>
<dbReference type="FunFam" id="3.30.160.60:FF:000848">
    <property type="entry name" value="Zinc finger protein 35"/>
    <property type="match status" value="1"/>
</dbReference>
<evidence type="ECO:0000256" key="10">
    <source>
        <dbReference type="ARBA" id="ARBA00023242"/>
    </source>
</evidence>
<feature type="region of interest" description="Disordered" evidence="13">
    <location>
        <begin position="324"/>
        <end position="350"/>
    </location>
</feature>
<keyword evidence="7" id="KW-0805">Transcription regulation</keyword>
<evidence type="ECO:0000256" key="6">
    <source>
        <dbReference type="ARBA" id="ARBA00022833"/>
    </source>
</evidence>
<evidence type="ECO:0000256" key="13">
    <source>
        <dbReference type="SAM" id="MobiDB-lite"/>
    </source>
</evidence>
<dbReference type="Ensembl" id="ENSSFAT00005006277.1">
    <property type="protein sequence ID" value="ENSSFAP00005005958.1"/>
    <property type="gene ID" value="ENSSFAG00005003683.1"/>
</dbReference>
<feature type="region of interest" description="Disordered" evidence="13">
    <location>
        <begin position="46"/>
        <end position="73"/>
    </location>
</feature>
<dbReference type="PANTHER" id="PTHR24393">
    <property type="entry name" value="ZINC FINGER PROTEIN"/>
    <property type="match status" value="1"/>
</dbReference>
<dbReference type="FunFam" id="3.30.160.60:FF:001480">
    <property type="entry name" value="Si:cabz01071911.3"/>
    <property type="match status" value="1"/>
</dbReference>
<dbReference type="GO" id="GO:0000978">
    <property type="term" value="F:RNA polymerase II cis-regulatory region sequence-specific DNA binding"/>
    <property type="evidence" value="ECO:0007669"/>
    <property type="project" value="TreeGrafter"/>
</dbReference>
<dbReference type="GO" id="GO:0005634">
    <property type="term" value="C:nucleus"/>
    <property type="evidence" value="ECO:0007669"/>
    <property type="project" value="UniProtKB-SubCell"/>
</dbReference>
<dbReference type="RefSeq" id="XP_029976461.1">
    <property type="nucleotide sequence ID" value="XM_030120601.1"/>
</dbReference>
<feature type="compositionally biased region" description="Pro residues" evidence="13">
    <location>
        <begin position="138"/>
        <end position="157"/>
    </location>
</feature>
<feature type="region of interest" description="Disordered" evidence="13">
    <location>
        <begin position="113"/>
        <end position="166"/>
    </location>
</feature>
<dbReference type="Proteomes" id="UP000472267">
    <property type="component" value="Chromosome 22"/>
</dbReference>
<dbReference type="AlphaFoldDB" id="A0A672FHM5"/>
<keyword evidence="8" id="KW-0238">DNA-binding</keyword>
<evidence type="ECO:0000256" key="7">
    <source>
        <dbReference type="ARBA" id="ARBA00023015"/>
    </source>
</evidence>
<accession>A0A672FHM5</accession>
<dbReference type="GO" id="GO:0008270">
    <property type="term" value="F:zinc ion binding"/>
    <property type="evidence" value="ECO:0007669"/>
    <property type="project" value="UniProtKB-KW"/>
</dbReference>
<evidence type="ECO:0000256" key="11">
    <source>
        <dbReference type="PROSITE-ProRule" id="PRU00042"/>
    </source>
</evidence>
<dbReference type="Gene3D" id="3.30.160.60">
    <property type="entry name" value="Classic Zinc Finger"/>
    <property type="match status" value="8"/>
</dbReference>
<evidence type="ECO:0000256" key="2">
    <source>
        <dbReference type="ARBA" id="ARBA00006991"/>
    </source>
</evidence>
<gene>
    <name evidence="15" type="primary">LOC115409424</name>
</gene>
<dbReference type="FunFam" id="3.30.160.60:FF:000710">
    <property type="entry name" value="Zinc finger protein 768"/>
    <property type="match status" value="1"/>
</dbReference>
<dbReference type="FunFam" id="3.30.160.60:FF:000624">
    <property type="entry name" value="zinc finger protein 697"/>
    <property type="match status" value="2"/>
</dbReference>
<evidence type="ECO:0000256" key="9">
    <source>
        <dbReference type="ARBA" id="ARBA00023163"/>
    </source>
</evidence>
<feature type="domain" description="C2H2-type" evidence="14">
    <location>
        <begin position="245"/>
        <end position="272"/>
    </location>
</feature>